<sequence length="102" mass="11394">MLLEGVGTVKGLHQLGDLAAGPTNRRFCQRPRVLLARDERFHDRLAGHAVHIGQHAGQLDQSILEQLLHLLLLPGPILGQVPPVAGMQPDRPELLWWPRNRL</sequence>
<protein>
    <submittedName>
        <fullName evidence="1">Uncharacterized protein</fullName>
    </submittedName>
</protein>
<evidence type="ECO:0000313" key="1">
    <source>
        <dbReference type="EMBL" id="GAA3618231.1"/>
    </source>
</evidence>
<dbReference type="EMBL" id="BAABDQ010000057">
    <property type="protein sequence ID" value="GAA3618231.1"/>
    <property type="molecule type" value="Genomic_DNA"/>
</dbReference>
<keyword evidence="2" id="KW-1185">Reference proteome</keyword>
<proteinExistence type="predicted"/>
<organism evidence="1 2">
    <name type="scientific">Nonomuraea rosea</name>
    <dbReference type="NCBI Taxonomy" id="638574"/>
    <lineage>
        <taxon>Bacteria</taxon>
        <taxon>Bacillati</taxon>
        <taxon>Actinomycetota</taxon>
        <taxon>Actinomycetes</taxon>
        <taxon>Streptosporangiales</taxon>
        <taxon>Streptosporangiaceae</taxon>
        <taxon>Nonomuraea</taxon>
    </lineage>
</organism>
<accession>A0ABP6ZRX8</accession>
<gene>
    <name evidence="1" type="ORF">GCM10022419_124720</name>
</gene>
<comment type="caution">
    <text evidence="1">The sequence shown here is derived from an EMBL/GenBank/DDBJ whole genome shotgun (WGS) entry which is preliminary data.</text>
</comment>
<reference evidence="2" key="1">
    <citation type="journal article" date="2019" name="Int. J. Syst. Evol. Microbiol.">
        <title>The Global Catalogue of Microorganisms (GCM) 10K type strain sequencing project: providing services to taxonomists for standard genome sequencing and annotation.</title>
        <authorList>
            <consortium name="The Broad Institute Genomics Platform"/>
            <consortium name="The Broad Institute Genome Sequencing Center for Infectious Disease"/>
            <person name="Wu L."/>
            <person name="Ma J."/>
        </authorList>
    </citation>
    <scope>NUCLEOTIDE SEQUENCE [LARGE SCALE GENOMIC DNA]</scope>
    <source>
        <strain evidence="2">JCM 17326</strain>
    </source>
</reference>
<name>A0ABP6ZRX8_9ACTN</name>
<evidence type="ECO:0000313" key="2">
    <source>
        <dbReference type="Proteomes" id="UP001500630"/>
    </source>
</evidence>
<dbReference type="Proteomes" id="UP001500630">
    <property type="component" value="Unassembled WGS sequence"/>
</dbReference>